<organism evidence="3 4">
    <name type="scientific">Mycobacterium malmoense</name>
    <dbReference type="NCBI Taxonomy" id="1780"/>
    <lineage>
        <taxon>Bacteria</taxon>
        <taxon>Bacillati</taxon>
        <taxon>Actinomycetota</taxon>
        <taxon>Actinomycetes</taxon>
        <taxon>Mycobacteriales</taxon>
        <taxon>Mycobacteriaceae</taxon>
        <taxon>Mycobacterium</taxon>
    </lineage>
</organism>
<evidence type="ECO:0000256" key="1">
    <source>
        <dbReference type="SAM" id="SignalP"/>
    </source>
</evidence>
<comment type="caution">
    <text evidence="3">The sequence shown here is derived from an EMBL/GenBank/DDBJ whole genome shotgun (WGS) entry which is preliminary data.</text>
</comment>
<feature type="chain" id="PRO_5047112152" description="DUF732 domain-containing protein" evidence="1">
    <location>
        <begin position="36"/>
        <end position="119"/>
    </location>
</feature>
<dbReference type="Proteomes" id="UP000243140">
    <property type="component" value="Unassembled WGS sequence"/>
</dbReference>
<name>A0ABX3SPJ8_MYCMA</name>
<feature type="signal peptide" evidence="1">
    <location>
        <begin position="1"/>
        <end position="35"/>
    </location>
</feature>
<sequence>MGEMATPREMTKKMSACAFGALLAVVLLPAAVARADQTDQDFTSFLQSHGVNLGTSAQTVNMARVMCQDLDAGYTQKNEVDQLTGARRLNQGQAELFIGAATADYCPRHHVASRPAGRK</sequence>
<gene>
    <name evidence="3" type="ORF">BST29_15200</name>
</gene>
<evidence type="ECO:0000259" key="2">
    <source>
        <dbReference type="Pfam" id="PF05305"/>
    </source>
</evidence>
<protein>
    <recommendedName>
        <fullName evidence="2">DUF732 domain-containing protein</fullName>
    </recommendedName>
</protein>
<evidence type="ECO:0000313" key="3">
    <source>
        <dbReference type="EMBL" id="ORA80848.1"/>
    </source>
</evidence>
<reference evidence="3 4" key="1">
    <citation type="submission" date="2017-02" db="EMBL/GenBank/DDBJ databases">
        <title>The new phylogeny of genus Mycobacterium.</title>
        <authorList>
            <person name="Tortoli E."/>
            <person name="Trovato A."/>
            <person name="Cirillo D.M."/>
        </authorList>
    </citation>
    <scope>NUCLEOTIDE SEQUENCE [LARGE SCALE GENOMIC DNA]</scope>
    <source>
        <strain evidence="3 4">IP1130001</strain>
    </source>
</reference>
<keyword evidence="1" id="KW-0732">Signal</keyword>
<evidence type="ECO:0000313" key="4">
    <source>
        <dbReference type="Proteomes" id="UP000243140"/>
    </source>
</evidence>
<accession>A0ABX3SPJ8</accession>
<dbReference type="Pfam" id="PF05305">
    <property type="entry name" value="DUF732"/>
    <property type="match status" value="1"/>
</dbReference>
<proteinExistence type="predicted"/>
<dbReference type="EMBL" id="MVHV01000015">
    <property type="protein sequence ID" value="ORA80848.1"/>
    <property type="molecule type" value="Genomic_DNA"/>
</dbReference>
<keyword evidence="4" id="KW-1185">Reference proteome</keyword>
<feature type="domain" description="DUF732" evidence="2">
    <location>
        <begin position="39"/>
        <end position="107"/>
    </location>
</feature>
<dbReference type="InterPro" id="IPR007969">
    <property type="entry name" value="DUF732"/>
</dbReference>